<feature type="region of interest" description="Disordered" evidence="1">
    <location>
        <begin position="93"/>
        <end position="136"/>
    </location>
</feature>
<reference evidence="2" key="2">
    <citation type="submission" date="2016-05" db="EMBL/GenBank/DDBJ databases">
        <title>Comparative analysis highlights variable genome content of wheat rusts and divergence of the mating loci.</title>
        <authorList>
            <person name="Cuomo C.A."/>
            <person name="Bakkeren G."/>
            <person name="Szabo L."/>
            <person name="Khalil H."/>
            <person name="Joly D."/>
            <person name="Goldberg J."/>
            <person name="Young S."/>
            <person name="Zeng Q."/>
            <person name="Fellers J."/>
        </authorList>
    </citation>
    <scope>NUCLEOTIDE SEQUENCE [LARGE SCALE GENOMIC DNA]</scope>
    <source>
        <strain evidence="2">1-1 BBBD Race 1</strain>
    </source>
</reference>
<accession>A0A0C4F7M5</accession>
<sequence>MLDAFTRYSRPKLIRRDSGSSTHGDGTAKAQLSRRISSDQPRRATEGPDPSLAASSSAGSLSNRSKDGQRDGHSLKQTLAKLRHQRLRPLSLFTANPKIIRTHRPSRSRESIESTDSDQSHAGAAGRPQSSSTHSSHVIPRAVLEHGGDYVMVHSEYVQDLPDFLPPPNSMPEISSSGVCLKDDKKTWSYNLGGLTREIRSSERLVVEEGSDSSLDDEMLDTLCTLRYTIKQMKEHQRQPPQLTALVKCDSLPTFGLASSEHNGLSRTFSVPSRFVEDETRPFGPLNGFSLQSCLVAPAHRSAQLSVMDSDTHCSRVHSFSVPNPGSMETEDEADDTSSFCTLSEEEPDYQSCPYVLPIWPNLSSELHPSFD</sequence>
<proteinExistence type="predicted"/>
<reference evidence="2" key="1">
    <citation type="submission" date="2009-11" db="EMBL/GenBank/DDBJ databases">
        <authorList>
            <consortium name="The Broad Institute Genome Sequencing Platform"/>
            <person name="Ward D."/>
            <person name="Feldgarden M."/>
            <person name="Earl A."/>
            <person name="Young S.K."/>
            <person name="Zeng Q."/>
            <person name="Koehrsen M."/>
            <person name="Alvarado L."/>
            <person name="Berlin A."/>
            <person name="Bochicchio J."/>
            <person name="Borenstein D."/>
            <person name="Chapman S.B."/>
            <person name="Chen Z."/>
            <person name="Engels R."/>
            <person name="Freedman E."/>
            <person name="Gellesch M."/>
            <person name="Goldberg J."/>
            <person name="Griggs A."/>
            <person name="Gujja S."/>
            <person name="Heilman E."/>
            <person name="Heiman D."/>
            <person name="Hepburn T."/>
            <person name="Howarth C."/>
            <person name="Jen D."/>
            <person name="Larson L."/>
            <person name="Lewis B."/>
            <person name="Mehta T."/>
            <person name="Park D."/>
            <person name="Pearson M."/>
            <person name="Roberts A."/>
            <person name="Saif S."/>
            <person name="Shea T."/>
            <person name="Shenoy N."/>
            <person name="Sisk P."/>
            <person name="Stolte C."/>
            <person name="Sykes S."/>
            <person name="Thomson T."/>
            <person name="Walk T."/>
            <person name="White J."/>
            <person name="Yandava C."/>
            <person name="Izard J."/>
            <person name="Baranova O.V."/>
            <person name="Blanton J.M."/>
            <person name="Tanner A.C."/>
            <person name="Dewhirst F.E."/>
            <person name="Haas B."/>
            <person name="Nusbaum C."/>
            <person name="Birren B."/>
        </authorList>
    </citation>
    <scope>NUCLEOTIDE SEQUENCE [LARGE SCALE GENOMIC DNA]</scope>
    <source>
        <strain evidence="2">1-1 BBBD Race 1</strain>
    </source>
</reference>
<evidence type="ECO:0000256" key="1">
    <source>
        <dbReference type="SAM" id="MobiDB-lite"/>
    </source>
</evidence>
<dbReference type="Proteomes" id="UP000005240">
    <property type="component" value="Unassembled WGS sequence"/>
</dbReference>
<feature type="region of interest" description="Disordered" evidence="1">
    <location>
        <begin position="1"/>
        <end position="72"/>
    </location>
</feature>
<evidence type="ECO:0000313" key="3">
    <source>
        <dbReference type="EnsemblFungi" id="PTTG_09159-t43_1-p1"/>
    </source>
</evidence>
<reference evidence="3 4" key="3">
    <citation type="journal article" date="2017" name="G3 (Bethesda)">
        <title>Comparative analysis highlights variable genome content of wheat rusts and divergence of the mating loci.</title>
        <authorList>
            <person name="Cuomo C.A."/>
            <person name="Bakkeren G."/>
            <person name="Khalil H.B."/>
            <person name="Panwar V."/>
            <person name="Joly D."/>
            <person name="Linning R."/>
            <person name="Sakthikumar S."/>
            <person name="Song X."/>
            <person name="Adiconis X."/>
            <person name="Fan L."/>
            <person name="Goldberg J.M."/>
            <person name="Levin J.Z."/>
            <person name="Young S."/>
            <person name="Zeng Q."/>
            <person name="Anikster Y."/>
            <person name="Bruce M."/>
            <person name="Wang M."/>
            <person name="Yin C."/>
            <person name="McCallum B."/>
            <person name="Szabo L.J."/>
            <person name="Hulbert S."/>
            <person name="Chen X."/>
            <person name="Fellers J.P."/>
        </authorList>
    </citation>
    <scope>NUCLEOTIDE SEQUENCE</scope>
    <source>
        <strain evidence="3">isolate 1-1 / race 1 (BBBD)</strain>
        <strain evidence="4">Isolate 1-1 / race 1 (BBBD)</strain>
    </source>
</reference>
<organism evidence="2">
    <name type="scientific">Puccinia triticina (isolate 1-1 / race 1 (BBBD))</name>
    <name type="common">Brown leaf rust fungus</name>
    <dbReference type="NCBI Taxonomy" id="630390"/>
    <lineage>
        <taxon>Eukaryota</taxon>
        <taxon>Fungi</taxon>
        <taxon>Dikarya</taxon>
        <taxon>Basidiomycota</taxon>
        <taxon>Pucciniomycotina</taxon>
        <taxon>Pucciniomycetes</taxon>
        <taxon>Pucciniales</taxon>
        <taxon>Pucciniaceae</taxon>
        <taxon>Puccinia</taxon>
    </lineage>
</organism>
<dbReference type="VEuPathDB" id="FungiDB:PTTG_09159"/>
<evidence type="ECO:0000313" key="4">
    <source>
        <dbReference type="Proteomes" id="UP000005240"/>
    </source>
</evidence>
<dbReference type="EMBL" id="ADAS02000197">
    <property type="protein sequence ID" value="OAV88207.1"/>
    <property type="molecule type" value="Genomic_DNA"/>
</dbReference>
<dbReference type="AlphaFoldDB" id="A0A0C4F7M5"/>
<reference evidence="3" key="4">
    <citation type="submission" date="2025-05" db="UniProtKB">
        <authorList>
            <consortium name="EnsemblFungi"/>
        </authorList>
    </citation>
    <scope>IDENTIFICATION</scope>
    <source>
        <strain evidence="3">isolate 1-1 / race 1 (BBBD)</strain>
    </source>
</reference>
<evidence type="ECO:0000313" key="2">
    <source>
        <dbReference type="EMBL" id="OAV88207.1"/>
    </source>
</evidence>
<protein>
    <submittedName>
        <fullName evidence="2 3">Uncharacterized protein</fullName>
    </submittedName>
</protein>
<gene>
    <name evidence="2" type="ORF">PTTG_09159</name>
</gene>
<dbReference type="OMA" id="VMVHSEY"/>
<feature type="compositionally biased region" description="Low complexity" evidence="1">
    <location>
        <begin position="51"/>
        <end position="62"/>
    </location>
</feature>
<keyword evidence="4" id="KW-1185">Reference proteome</keyword>
<name>A0A0C4F7M5_PUCT1</name>
<dbReference type="OrthoDB" id="2498297at2759"/>
<feature type="compositionally biased region" description="Basic and acidic residues" evidence="1">
    <location>
        <begin position="36"/>
        <end position="46"/>
    </location>
</feature>
<dbReference type="EnsemblFungi" id="PTTG_09159-t43_1">
    <property type="protein sequence ID" value="PTTG_09159-t43_1-p1"/>
    <property type="gene ID" value="PTTG_09159"/>
</dbReference>